<keyword evidence="3" id="KW-0378">Hydrolase</keyword>
<dbReference type="GO" id="GO:0005634">
    <property type="term" value="C:nucleus"/>
    <property type="evidence" value="ECO:0007669"/>
    <property type="project" value="TreeGrafter"/>
</dbReference>
<dbReference type="OrthoDB" id="6155416at2759"/>
<dbReference type="SUPFAM" id="SSF54001">
    <property type="entry name" value="Cysteine proteinases"/>
    <property type="match status" value="1"/>
</dbReference>
<dbReference type="PROSITE" id="PS50600">
    <property type="entry name" value="ULP_PROTEASE"/>
    <property type="match status" value="1"/>
</dbReference>
<dbReference type="InterPro" id="IPR003653">
    <property type="entry name" value="Peptidase_C48_C"/>
</dbReference>
<gene>
    <name evidence="5" type="ORF">PACLA_8A000386</name>
</gene>
<sequence>MTIIKERKKIDVRVCWENMTKEMNAVRIKLKILSASTMYHINTNQSVPNIKLGYTLAGSNFKTLEFPVMNNSYSLEKPGWLNDSIIDSYLLLLLKASPQKGIRVHVLYSFFYLRLRNTMLKGGNEKRLYEIISRTRQMIDYEACDYILIPINIHNHWTAVVINIWNTQMFYYDPMGKGIQNETVIKLFKVFFELFYKCNKTCDIEIESKGFIKDFDVIWEEKFPSQKDSCSCGVFILMYMSYHLGLLTFDLDVQSISKIRNEMAKELFLGLKNYPVHPNTETGPISKQCVTATRYKQHQGKNVVLYCSVSTCAGKTFSWTFNGITVSNEQEYAFELTEDKVGTYCCRVLCQDGKSYT</sequence>
<protein>
    <submittedName>
        <fullName evidence="5">Ubiquitin-like-specific protease ESD4</fullName>
    </submittedName>
</protein>
<dbReference type="InterPro" id="IPR007110">
    <property type="entry name" value="Ig-like_dom"/>
</dbReference>
<dbReference type="InterPro" id="IPR036179">
    <property type="entry name" value="Ig-like_dom_sf"/>
</dbReference>
<dbReference type="GO" id="GO:0016929">
    <property type="term" value="F:deSUMOylase activity"/>
    <property type="evidence" value="ECO:0007669"/>
    <property type="project" value="TreeGrafter"/>
</dbReference>
<dbReference type="AlphaFoldDB" id="A0A7D9LVH0"/>
<evidence type="ECO:0000313" key="5">
    <source>
        <dbReference type="EMBL" id="CAB4037275.1"/>
    </source>
</evidence>
<evidence type="ECO:0000256" key="3">
    <source>
        <dbReference type="ARBA" id="ARBA00022801"/>
    </source>
</evidence>
<keyword evidence="6" id="KW-1185">Reference proteome</keyword>
<dbReference type="EMBL" id="CACRXK020022903">
    <property type="protein sequence ID" value="CAB4037275.1"/>
    <property type="molecule type" value="Genomic_DNA"/>
</dbReference>
<keyword evidence="4" id="KW-0788">Thiol protease</keyword>
<reference evidence="5" key="1">
    <citation type="submission" date="2020-04" db="EMBL/GenBank/DDBJ databases">
        <authorList>
            <person name="Alioto T."/>
            <person name="Alioto T."/>
            <person name="Gomez Garrido J."/>
        </authorList>
    </citation>
    <scope>NUCLEOTIDE SEQUENCE</scope>
    <source>
        <strain evidence="5">A484AB</strain>
    </source>
</reference>
<comment type="similarity">
    <text evidence="1">Belongs to the peptidase C48 family.</text>
</comment>
<dbReference type="Proteomes" id="UP001152795">
    <property type="component" value="Unassembled WGS sequence"/>
</dbReference>
<keyword evidence="2 5" id="KW-0645">Protease</keyword>
<dbReference type="Pfam" id="PF02902">
    <property type="entry name" value="Peptidase_C48"/>
    <property type="match status" value="1"/>
</dbReference>
<evidence type="ECO:0000256" key="4">
    <source>
        <dbReference type="ARBA" id="ARBA00022807"/>
    </source>
</evidence>
<comment type="caution">
    <text evidence="5">The sequence shown here is derived from an EMBL/GenBank/DDBJ whole genome shotgun (WGS) entry which is preliminary data.</text>
</comment>
<dbReference type="SUPFAM" id="SSF48726">
    <property type="entry name" value="Immunoglobulin"/>
    <property type="match status" value="1"/>
</dbReference>
<evidence type="ECO:0000256" key="1">
    <source>
        <dbReference type="ARBA" id="ARBA00005234"/>
    </source>
</evidence>
<name>A0A7D9LVH0_PARCT</name>
<organism evidence="5 6">
    <name type="scientific">Paramuricea clavata</name>
    <name type="common">Red gorgonian</name>
    <name type="synonym">Violescent sea-whip</name>
    <dbReference type="NCBI Taxonomy" id="317549"/>
    <lineage>
        <taxon>Eukaryota</taxon>
        <taxon>Metazoa</taxon>
        <taxon>Cnidaria</taxon>
        <taxon>Anthozoa</taxon>
        <taxon>Octocorallia</taxon>
        <taxon>Malacalcyonacea</taxon>
        <taxon>Plexauridae</taxon>
        <taxon>Paramuricea</taxon>
    </lineage>
</organism>
<dbReference type="InterPro" id="IPR038765">
    <property type="entry name" value="Papain-like_cys_pep_sf"/>
</dbReference>
<dbReference type="PANTHER" id="PTHR12606">
    <property type="entry name" value="SENTRIN/SUMO-SPECIFIC PROTEASE"/>
    <property type="match status" value="1"/>
</dbReference>
<dbReference type="GO" id="GO:0016926">
    <property type="term" value="P:protein desumoylation"/>
    <property type="evidence" value="ECO:0007669"/>
    <property type="project" value="TreeGrafter"/>
</dbReference>
<accession>A0A7D9LVH0</accession>
<dbReference type="GO" id="GO:0006508">
    <property type="term" value="P:proteolysis"/>
    <property type="evidence" value="ECO:0007669"/>
    <property type="project" value="UniProtKB-KW"/>
</dbReference>
<evidence type="ECO:0000313" key="6">
    <source>
        <dbReference type="Proteomes" id="UP001152795"/>
    </source>
</evidence>
<dbReference type="PROSITE" id="PS50835">
    <property type="entry name" value="IG_LIKE"/>
    <property type="match status" value="1"/>
</dbReference>
<dbReference type="PANTHER" id="PTHR12606:SF141">
    <property type="entry name" value="GH15225P-RELATED"/>
    <property type="match status" value="1"/>
</dbReference>
<evidence type="ECO:0000256" key="2">
    <source>
        <dbReference type="ARBA" id="ARBA00022670"/>
    </source>
</evidence>
<proteinExistence type="inferred from homology"/>
<dbReference type="Gene3D" id="3.40.395.10">
    <property type="entry name" value="Adenoviral Proteinase, Chain A"/>
    <property type="match status" value="1"/>
</dbReference>